<evidence type="ECO:0000313" key="3">
    <source>
        <dbReference type="Proteomes" id="UP000597762"/>
    </source>
</evidence>
<name>A0A812DUH1_ACAPH</name>
<protein>
    <submittedName>
        <fullName evidence="2">Uncharacterized protein</fullName>
    </submittedName>
</protein>
<feature type="transmembrane region" description="Helical" evidence="1">
    <location>
        <begin position="96"/>
        <end position="122"/>
    </location>
</feature>
<reference evidence="2" key="1">
    <citation type="submission" date="2021-01" db="EMBL/GenBank/DDBJ databases">
        <authorList>
            <person name="Li R."/>
            <person name="Bekaert M."/>
        </authorList>
    </citation>
    <scope>NUCLEOTIDE SEQUENCE</scope>
    <source>
        <strain evidence="2">Farmed</strain>
    </source>
</reference>
<keyword evidence="1" id="KW-0472">Membrane</keyword>
<dbReference type="AlphaFoldDB" id="A0A812DUH1"/>
<feature type="transmembrane region" description="Helical" evidence="1">
    <location>
        <begin position="270"/>
        <end position="293"/>
    </location>
</feature>
<feature type="transmembrane region" description="Helical" evidence="1">
    <location>
        <begin position="54"/>
        <end position="75"/>
    </location>
</feature>
<accession>A0A812DUH1</accession>
<sequence length="353" mass="42120">MTFFFYHIFFPPARETQLRQHQLSFFLFFQILCRLLFLSCFCSSLSPYLYSLLLFYYVFFTHSLFLSPSNLPLLFRSLFLSVFPSLEPHHLPFYQFFLTLPSAFTISLFFAPSLSSFLSFFINLSFPLLIQILPFSFVLFLSIFSLVPLSLLFLSFVYSYFISFEIHLTCSLFHFFALSFKLFFFFPFFFPSISFTSFSFLFLFHFFFPISLFHFSFLCSFFHTLFLSYLLFHTLFLSYPLSFTLFFFPILSLSHSFSFLSSLFHTLFSLSFLFTLFSFLHSFFFLSLITLFFSFLSYPLSFIHFSFFLLFFTLFTSLSCSSCPLSFTFFHILSLSYPSLLYFLKSIYLLKHI</sequence>
<feature type="transmembrane region" description="Helical" evidence="1">
    <location>
        <begin position="325"/>
        <end position="344"/>
    </location>
</feature>
<feature type="transmembrane region" description="Helical" evidence="1">
    <location>
        <begin position="23"/>
        <end position="48"/>
    </location>
</feature>
<comment type="caution">
    <text evidence="2">The sequence shown here is derived from an EMBL/GenBank/DDBJ whole genome shotgun (WGS) entry which is preliminary data.</text>
</comment>
<organism evidence="2 3">
    <name type="scientific">Acanthosepion pharaonis</name>
    <name type="common">Pharaoh cuttlefish</name>
    <name type="synonym">Sepia pharaonis</name>
    <dbReference type="NCBI Taxonomy" id="158019"/>
    <lineage>
        <taxon>Eukaryota</taxon>
        <taxon>Metazoa</taxon>
        <taxon>Spiralia</taxon>
        <taxon>Lophotrochozoa</taxon>
        <taxon>Mollusca</taxon>
        <taxon>Cephalopoda</taxon>
        <taxon>Coleoidea</taxon>
        <taxon>Decapodiformes</taxon>
        <taxon>Sepiida</taxon>
        <taxon>Sepiina</taxon>
        <taxon>Sepiidae</taxon>
        <taxon>Acanthosepion</taxon>
    </lineage>
</organism>
<gene>
    <name evidence="2" type="ORF">SPHA_58823</name>
</gene>
<proteinExistence type="predicted"/>
<dbReference type="Proteomes" id="UP000597762">
    <property type="component" value="Unassembled WGS sequence"/>
</dbReference>
<feature type="transmembrane region" description="Helical" evidence="1">
    <location>
        <begin position="128"/>
        <end position="161"/>
    </location>
</feature>
<dbReference type="EMBL" id="CAHIKZ030004049">
    <property type="protein sequence ID" value="CAE1306628.1"/>
    <property type="molecule type" value="Genomic_DNA"/>
</dbReference>
<evidence type="ECO:0000256" key="1">
    <source>
        <dbReference type="SAM" id="Phobius"/>
    </source>
</evidence>
<keyword evidence="1" id="KW-0812">Transmembrane</keyword>
<keyword evidence="3" id="KW-1185">Reference proteome</keyword>
<feature type="transmembrane region" description="Helical" evidence="1">
    <location>
        <begin position="300"/>
        <end position="319"/>
    </location>
</feature>
<keyword evidence="1" id="KW-1133">Transmembrane helix</keyword>
<evidence type="ECO:0000313" key="2">
    <source>
        <dbReference type="EMBL" id="CAE1306628.1"/>
    </source>
</evidence>